<feature type="region of interest" description="Disordered" evidence="2">
    <location>
        <begin position="308"/>
        <end position="336"/>
    </location>
</feature>
<feature type="coiled-coil region" evidence="1">
    <location>
        <begin position="689"/>
        <end position="733"/>
    </location>
</feature>
<evidence type="ECO:0000256" key="1">
    <source>
        <dbReference type="SAM" id="Coils"/>
    </source>
</evidence>
<protein>
    <submittedName>
        <fullName evidence="3">Chromosome segregation protein</fullName>
    </submittedName>
</protein>
<dbReference type="PANTHER" id="PTHR41259">
    <property type="entry name" value="DOUBLE-STRAND BREAK REPAIR RAD50 ATPASE, PUTATIVE-RELATED"/>
    <property type="match status" value="1"/>
</dbReference>
<reference evidence="3 4" key="1">
    <citation type="submission" date="2017-03" db="EMBL/GenBank/DDBJ databases">
        <authorList>
            <person name="Afonso C.L."/>
            <person name="Miller P.J."/>
            <person name="Scott M.A."/>
            <person name="Spackman E."/>
            <person name="Goraichik I."/>
            <person name="Dimitrov K.M."/>
            <person name="Suarez D.L."/>
            <person name="Swayne D.E."/>
        </authorList>
    </citation>
    <scope>NUCLEOTIDE SEQUENCE [LARGE SCALE GENOMIC DNA]</scope>
    <source>
        <strain evidence="3 4">CECT 8625</strain>
    </source>
</reference>
<feature type="coiled-coil region" evidence="1">
    <location>
        <begin position="273"/>
        <end position="300"/>
    </location>
</feature>
<evidence type="ECO:0000256" key="2">
    <source>
        <dbReference type="SAM" id="MobiDB-lite"/>
    </source>
</evidence>
<accession>A0A1X6Z0S0</accession>
<keyword evidence="4" id="KW-1185">Reference proteome</keyword>
<sequence length="872" mass="93933">MKIRAITLNNVRRFTAPARVDAIGDGLNVLCEPNEHGKSTLFDSIQAAFFKPYGSRDQEVRSLRPHAGGAPEVTVELEIDAGRFMITKRWLQKPAATVHRDGTLIAQADAAEAWIADALGGDAGGPSGLIWVRQGVTRLTGGSPKEEQAALDARRDLMTSVGEEVEAMTGGRRMDAALARCRAELEIYATGKNRAPRKNGPWKEAQEEVESLEARREALAATAQDLHESLAARKRARRDLRGWEAPDAVEDRRTKLAAARAAHAAAERHAEKVETATRALEMAQLTADNARARRDSFREALAERAAAAEKVSAADTEAADKRAAQDEARQRRDAAARKLEEAQAALKAAERARALALRARTARDGAARRKEFEDRIARAEGARREMETAAAAARTGPDAATLRRIEALAAAHTAAIAAREATAAQVVAHYDAGRDGTIRADGTALADGQPLPLPRATRLTIEGIGQLEIRPGEAGQNDRSVEDAAAALAKALAAVGAEDLSGARAGTDARADAERRHSEAKAVLASLAPDGIDRLREALAAIPQLDEVVDAPDPDTAEAAFDAARAAHEAARLASDTATERLSDLRNDATRADTTLASLRDRLKRAEEALAKGGDTSEADLAATADAAAVALEAARAAHAEATKDAPDLVSTQAALSRAESVETRAQEEIARLKPQLAQLDERIRRSSGEAVEEQLAETEQELETARARLDRIEHEVAVLVRLEQALEAARAEARERYFEPIAKELKPLLHLLWPDAELTWREDTLLPDALIRDGREEPISILSGGTQEQVALLVRLAFARMLGQAGRTTPVILDDALIFTDDDRIERMFDALHRQAGDLQIIVLTCRQRAFRELGGKALRLSTAAELEAPG</sequence>
<evidence type="ECO:0000313" key="4">
    <source>
        <dbReference type="Proteomes" id="UP000193570"/>
    </source>
</evidence>
<organism evidence="3 4">
    <name type="scientific">Roseivivax jejudonensis</name>
    <dbReference type="NCBI Taxonomy" id="1529041"/>
    <lineage>
        <taxon>Bacteria</taxon>
        <taxon>Pseudomonadati</taxon>
        <taxon>Pseudomonadota</taxon>
        <taxon>Alphaproteobacteria</taxon>
        <taxon>Rhodobacterales</taxon>
        <taxon>Roseobacteraceae</taxon>
        <taxon>Roseivivax</taxon>
    </lineage>
</organism>
<name>A0A1X6Z0S0_9RHOB</name>
<dbReference type="OrthoDB" id="7069379at2"/>
<dbReference type="RefSeq" id="WP_085791421.1">
    <property type="nucleotide sequence ID" value="NZ_FWFK01000003.1"/>
</dbReference>
<proteinExistence type="predicted"/>
<feature type="coiled-coil region" evidence="1">
    <location>
        <begin position="582"/>
        <end position="616"/>
    </location>
</feature>
<gene>
    <name evidence="3" type="ORF">ROJ8625_01680</name>
</gene>
<dbReference type="AlphaFoldDB" id="A0A1X6Z0S0"/>
<dbReference type="EMBL" id="FWFK01000003">
    <property type="protein sequence ID" value="SLN37021.1"/>
    <property type="molecule type" value="Genomic_DNA"/>
</dbReference>
<feature type="compositionally biased region" description="Basic and acidic residues" evidence="2">
    <location>
        <begin position="318"/>
        <end position="336"/>
    </location>
</feature>
<dbReference type="Proteomes" id="UP000193570">
    <property type="component" value="Unassembled WGS sequence"/>
</dbReference>
<dbReference type="InterPro" id="IPR027417">
    <property type="entry name" value="P-loop_NTPase"/>
</dbReference>
<feature type="coiled-coil region" evidence="1">
    <location>
        <begin position="202"/>
        <end position="229"/>
    </location>
</feature>
<dbReference type="PANTHER" id="PTHR41259:SF1">
    <property type="entry name" value="DOUBLE-STRAND BREAK REPAIR RAD50 ATPASE, PUTATIVE-RELATED"/>
    <property type="match status" value="1"/>
</dbReference>
<keyword evidence="1" id="KW-0175">Coiled coil</keyword>
<dbReference type="SUPFAM" id="SSF52540">
    <property type="entry name" value="P-loop containing nucleoside triphosphate hydrolases"/>
    <property type="match status" value="1"/>
</dbReference>
<dbReference type="Gene3D" id="3.40.50.300">
    <property type="entry name" value="P-loop containing nucleotide triphosphate hydrolases"/>
    <property type="match status" value="2"/>
</dbReference>
<evidence type="ECO:0000313" key="3">
    <source>
        <dbReference type="EMBL" id="SLN37021.1"/>
    </source>
</evidence>